<feature type="region of interest" description="Disordered" evidence="3">
    <location>
        <begin position="130"/>
        <end position="158"/>
    </location>
</feature>
<dbReference type="EMBL" id="CAJOBA010003704">
    <property type="protein sequence ID" value="CAF3690338.1"/>
    <property type="molecule type" value="Genomic_DNA"/>
</dbReference>
<dbReference type="InterPro" id="IPR017946">
    <property type="entry name" value="PLC-like_Pdiesterase_TIM-brl"/>
</dbReference>
<accession>A0A814PQ81</accession>
<keyword evidence="2" id="KW-0443">Lipid metabolism</keyword>
<evidence type="ECO:0000313" key="9">
    <source>
        <dbReference type="EMBL" id="CAF3873635.1"/>
    </source>
</evidence>
<dbReference type="SMART" id="SM00239">
    <property type="entry name" value="C2"/>
    <property type="match status" value="1"/>
</dbReference>
<dbReference type="PROSITE" id="PS50008">
    <property type="entry name" value="PIPLC_Y_DOMAIN"/>
    <property type="match status" value="1"/>
</dbReference>
<dbReference type="CDD" id="cd00275">
    <property type="entry name" value="C2_PLC_like"/>
    <property type="match status" value="1"/>
</dbReference>
<dbReference type="GO" id="GO:0004435">
    <property type="term" value="F:phosphatidylinositol-4,5-bisphosphate phospholipase C activity"/>
    <property type="evidence" value="ECO:0007669"/>
    <property type="project" value="UniProtKB-EC"/>
</dbReference>
<proteinExistence type="predicted"/>
<dbReference type="Proteomes" id="UP000681722">
    <property type="component" value="Unassembled WGS sequence"/>
</dbReference>
<feature type="domain" description="PI-PLC Y-box" evidence="5">
    <location>
        <begin position="189"/>
        <end position="221"/>
    </location>
</feature>
<dbReference type="PANTHER" id="PTHR10336:SF209">
    <property type="entry name" value="PHOSPHOINOSITIDE PHOSPHOLIPASE C"/>
    <property type="match status" value="1"/>
</dbReference>
<feature type="compositionally biased region" description="Acidic residues" evidence="3">
    <location>
        <begin position="145"/>
        <end position="154"/>
    </location>
</feature>
<evidence type="ECO:0000313" key="6">
    <source>
        <dbReference type="EMBL" id="CAF0911284.1"/>
    </source>
</evidence>
<reference evidence="7" key="1">
    <citation type="submission" date="2021-02" db="EMBL/GenBank/DDBJ databases">
        <authorList>
            <person name="Nowell W R."/>
        </authorList>
    </citation>
    <scope>NUCLEOTIDE SEQUENCE</scope>
</reference>
<keyword evidence="2" id="KW-0442">Lipid degradation</keyword>
<dbReference type="Pfam" id="PF00168">
    <property type="entry name" value="C2"/>
    <property type="match status" value="1"/>
</dbReference>
<dbReference type="Gene3D" id="3.20.20.190">
    <property type="entry name" value="Phosphatidylinositol (PI) phosphodiesterase"/>
    <property type="match status" value="3"/>
</dbReference>
<evidence type="ECO:0000259" key="5">
    <source>
        <dbReference type="PROSITE" id="PS50008"/>
    </source>
</evidence>
<dbReference type="Proteomes" id="UP000677228">
    <property type="component" value="Unassembled WGS sequence"/>
</dbReference>
<name>A0A814PQ81_9BILA</name>
<feature type="domain" description="C2" evidence="4">
    <location>
        <begin position="237"/>
        <end position="357"/>
    </location>
</feature>
<dbReference type="SUPFAM" id="SSF51695">
    <property type="entry name" value="PLC-like phosphodiesterases"/>
    <property type="match status" value="1"/>
</dbReference>
<evidence type="ECO:0000313" key="7">
    <source>
        <dbReference type="EMBL" id="CAF1109145.1"/>
    </source>
</evidence>
<dbReference type="InterPro" id="IPR000909">
    <property type="entry name" value="PLipase_C_PInositol-sp_X_dom"/>
</dbReference>
<keyword evidence="1" id="KW-0807">Transducer</keyword>
<dbReference type="Proteomes" id="UP000663829">
    <property type="component" value="Unassembled WGS sequence"/>
</dbReference>
<dbReference type="SMART" id="SM00148">
    <property type="entry name" value="PLCXc"/>
    <property type="match status" value="1"/>
</dbReference>
<dbReference type="GO" id="GO:0016042">
    <property type="term" value="P:lipid catabolic process"/>
    <property type="evidence" value="ECO:0007669"/>
    <property type="project" value="UniProtKB-KW"/>
</dbReference>
<dbReference type="GO" id="GO:0035556">
    <property type="term" value="P:intracellular signal transduction"/>
    <property type="evidence" value="ECO:0007669"/>
    <property type="project" value="InterPro"/>
</dbReference>
<dbReference type="InterPro" id="IPR000008">
    <property type="entry name" value="C2_dom"/>
</dbReference>
<evidence type="ECO:0000256" key="1">
    <source>
        <dbReference type="ARBA" id="ARBA00023224"/>
    </source>
</evidence>
<evidence type="ECO:0000313" key="8">
    <source>
        <dbReference type="EMBL" id="CAF3690338.1"/>
    </source>
</evidence>
<dbReference type="PANTHER" id="PTHR10336">
    <property type="entry name" value="PHOSPHOINOSITIDE-SPECIFIC PHOSPHOLIPASE C FAMILY PROTEIN"/>
    <property type="match status" value="1"/>
</dbReference>
<dbReference type="Pfam" id="PF00387">
    <property type="entry name" value="PI-PLC-Y"/>
    <property type="match status" value="1"/>
</dbReference>
<dbReference type="PROSITE" id="PS50007">
    <property type="entry name" value="PIPLC_X_DOMAIN"/>
    <property type="match status" value="2"/>
</dbReference>
<evidence type="ECO:0000256" key="3">
    <source>
        <dbReference type="SAM" id="MobiDB-lite"/>
    </source>
</evidence>
<evidence type="ECO:0000313" key="10">
    <source>
        <dbReference type="Proteomes" id="UP000663829"/>
    </source>
</evidence>
<comment type="catalytic activity">
    <reaction evidence="2">
        <text>a 1,2-diacyl-sn-glycero-3-phospho-(1D-myo-inositol-4,5-bisphosphate) + H2O = 1D-myo-inositol 1,4,5-trisphosphate + a 1,2-diacyl-sn-glycerol + H(+)</text>
        <dbReference type="Rhea" id="RHEA:33179"/>
        <dbReference type="ChEBI" id="CHEBI:15377"/>
        <dbReference type="ChEBI" id="CHEBI:15378"/>
        <dbReference type="ChEBI" id="CHEBI:17815"/>
        <dbReference type="ChEBI" id="CHEBI:58456"/>
        <dbReference type="ChEBI" id="CHEBI:203600"/>
        <dbReference type="EC" id="3.1.4.11"/>
    </reaction>
</comment>
<dbReference type="OrthoDB" id="269822at2759"/>
<gene>
    <name evidence="7" type="ORF">GPM918_LOCUS19143</name>
    <name evidence="6" type="ORF">OVA965_LOCUS10136</name>
    <name evidence="9" type="ORF">SRO942_LOCUS19140</name>
    <name evidence="8" type="ORF">TMI583_LOCUS10132</name>
</gene>
<organism evidence="7 10">
    <name type="scientific">Didymodactylos carnosus</name>
    <dbReference type="NCBI Taxonomy" id="1234261"/>
    <lineage>
        <taxon>Eukaryota</taxon>
        <taxon>Metazoa</taxon>
        <taxon>Spiralia</taxon>
        <taxon>Gnathifera</taxon>
        <taxon>Rotifera</taxon>
        <taxon>Eurotatoria</taxon>
        <taxon>Bdelloidea</taxon>
        <taxon>Philodinida</taxon>
        <taxon>Philodinidae</taxon>
        <taxon>Didymodactylos</taxon>
    </lineage>
</organism>
<dbReference type="EMBL" id="CAJNOQ010005718">
    <property type="protein sequence ID" value="CAF1109145.1"/>
    <property type="molecule type" value="Genomic_DNA"/>
</dbReference>
<dbReference type="PRINTS" id="PR00390">
    <property type="entry name" value="PHPHLIPASEC"/>
</dbReference>
<dbReference type="InterPro" id="IPR001711">
    <property type="entry name" value="PLipase_C_Pinositol-sp_Y"/>
</dbReference>
<dbReference type="InterPro" id="IPR035892">
    <property type="entry name" value="C2_domain_sf"/>
</dbReference>
<dbReference type="Proteomes" id="UP000682733">
    <property type="component" value="Unassembled WGS sequence"/>
</dbReference>
<evidence type="ECO:0000259" key="4">
    <source>
        <dbReference type="PROSITE" id="PS50004"/>
    </source>
</evidence>
<dbReference type="EMBL" id="CAJNOK010003703">
    <property type="protein sequence ID" value="CAF0911284.1"/>
    <property type="molecule type" value="Genomic_DNA"/>
</dbReference>
<dbReference type="Pfam" id="PF00388">
    <property type="entry name" value="PI-PLC-X"/>
    <property type="match status" value="1"/>
</dbReference>
<dbReference type="InterPro" id="IPR001192">
    <property type="entry name" value="PI-PLC_fam"/>
</dbReference>
<dbReference type="EC" id="3.1.4.11" evidence="2"/>
<dbReference type="Gene3D" id="2.60.40.150">
    <property type="entry name" value="C2 domain"/>
    <property type="match status" value="1"/>
</dbReference>
<dbReference type="EMBL" id="CAJOBC010005718">
    <property type="protein sequence ID" value="CAF3873635.1"/>
    <property type="molecule type" value="Genomic_DNA"/>
</dbReference>
<dbReference type="AlphaFoldDB" id="A0A814PQ81"/>
<keyword evidence="2" id="KW-0378">Hydrolase</keyword>
<dbReference type="PROSITE" id="PS50004">
    <property type="entry name" value="C2"/>
    <property type="match status" value="1"/>
</dbReference>
<evidence type="ECO:0000256" key="2">
    <source>
        <dbReference type="RuleBase" id="RU361133"/>
    </source>
</evidence>
<protein>
    <recommendedName>
        <fullName evidence="2">Phosphoinositide phospholipase C</fullName>
        <ecNumber evidence="2">3.1.4.11</ecNumber>
    </recommendedName>
</protein>
<keyword evidence="10" id="KW-1185">Reference proteome</keyword>
<dbReference type="SUPFAM" id="SSF49562">
    <property type="entry name" value="C2 domain (Calcium/lipid-binding domain, CaLB)"/>
    <property type="match status" value="1"/>
</dbReference>
<dbReference type="SMART" id="SM00149">
    <property type="entry name" value="PLCYc"/>
    <property type="match status" value="1"/>
</dbReference>
<comment type="caution">
    <text evidence="7">The sequence shown here is derived from an EMBL/GenBank/DDBJ whole genome shotgun (WGS) entry which is preliminary data.</text>
</comment>
<sequence length="385" mass="43936">MLSEEFDLMNPSYARQPYQDMTKPLTDYYINTSHNTYLFQSQVYGDSNAEAYNRVLLKGGRAVELDCYDGYDGRPIVKHAWTLQKEMARVLKEILQEYLLTEALPTTNPSVLPSPEALKKKVLIRSRQIAQATKATETPPTTETPQEEDEDDSPADPLSELTDLDFAQLLIYMRNVPFRGLEYAQTHSAMNYQTFDEHMRLNYGRFLDNGGCGYVLKPDFLTNPDSGFNPFSCDVANPGTSTLSSIHDKPWHLTLTIISAQYLVNTAIKDLIDPYVRVYTHGVPCDNQNQKTCVINNNGLNPMWNHRMEFDIAVPQLCLIRFVVLDSDKFSSDDIVGQYCVPMNTIQKGYRHVRLREEDDDLSHSTLFVHVDIQQHNENSSRASL</sequence>